<accession>A0ABN9X4R0</accession>
<feature type="compositionally biased region" description="Low complexity" evidence="1">
    <location>
        <begin position="130"/>
        <end position="139"/>
    </location>
</feature>
<organism evidence="2 3">
    <name type="scientific">Prorocentrum cordatum</name>
    <dbReference type="NCBI Taxonomy" id="2364126"/>
    <lineage>
        <taxon>Eukaryota</taxon>
        <taxon>Sar</taxon>
        <taxon>Alveolata</taxon>
        <taxon>Dinophyceae</taxon>
        <taxon>Prorocentrales</taxon>
        <taxon>Prorocentraceae</taxon>
        <taxon>Prorocentrum</taxon>
    </lineage>
</organism>
<sequence>MVGPPRRRLLCCGDGFAAEAGAAAAAALAGALAELGADCEVAVRGDAGRTAENVVADLGRRGGGRAVRTGLRRVLAEERARGTWCCSWAAARTWPRARARRTCARPWPGCTPPATPRGPGRWRSPRRRGGACPRRPASAWAPRWPCTAS</sequence>
<name>A0ABN9X4R0_9DINO</name>
<evidence type="ECO:0000313" key="2">
    <source>
        <dbReference type="EMBL" id="CAK0894352.1"/>
    </source>
</evidence>
<evidence type="ECO:0000313" key="3">
    <source>
        <dbReference type="Proteomes" id="UP001189429"/>
    </source>
</evidence>
<comment type="caution">
    <text evidence="2">The sequence shown here is derived from an EMBL/GenBank/DDBJ whole genome shotgun (WGS) entry which is preliminary data.</text>
</comment>
<dbReference type="Proteomes" id="UP001189429">
    <property type="component" value="Unassembled WGS sequence"/>
</dbReference>
<protein>
    <submittedName>
        <fullName evidence="2">Uncharacterized protein</fullName>
    </submittedName>
</protein>
<keyword evidence="3" id="KW-1185">Reference proteome</keyword>
<reference evidence="2" key="1">
    <citation type="submission" date="2023-10" db="EMBL/GenBank/DDBJ databases">
        <authorList>
            <person name="Chen Y."/>
            <person name="Shah S."/>
            <person name="Dougan E. K."/>
            <person name="Thang M."/>
            <person name="Chan C."/>
        </authorList>
    </citation>
    <scope>NUCLEOTIDE SEQUENCE [LARGE SCALE GENOMIC DNA]</scope>
</reference>
<feature type="region of interest" description="Disordered" evidence="1">
    <location>
        <begin position="105"/>
        <end position="149"/>
    </location>
</feature>
<evidence type="ECO:0000256" key="1">
    <source>
        <dbReference type="SAM" id="MobiDB-lite"/>
    </source>
</evidence>
<gene>
    <name evidence="2" type="ORF">PCOR1329_LOCUS73421</name>
</gene>
<dbReference type="EMBL" id="CAUYUJ010019885">
    <property type="protein sequence ID" value="CAK0894352.1"/>
    <property type="molecule type" value="Genomic_DNA"/>
</dbReference>
<proteinExistence type="predicted"/>